<dbReference type="Proteomes" id="UP000076532">
    <property type="component" value="Unassembled WGS sequence"/>
</dbReference>
<dbReference type="EMBL" id="KV417612">
    <property type="protein sequence ID" value="KZP14818.1"/>
    <property type="molecule type" value="Genomic_DNA"/>
</dbReference>
<evidence type="ECO:0000313" key="3">
    <source>
        <dbReference type="Proteomes" id="UP000076532"/>
    </source>
</evidence>
<sequence length="270" mass="28627">MENHIPAVAQTPLRVPPLTLPPLSTATKPSTASGASGLEPLPEDDELVATEPGVKARPGIAPYGSRKTASNRNASIYGFPDGQEEVFPEEKYNNRLSWMTTTSIAKTSDPASYLDEIGLSDLSLPTSPSSSAFARASMASFATFMTENSADAITMSPGGDHRRFVAADSRCTTRADAEEEEGARSDGEGDLLDVYFTDAFGRPLSAVFDKDPDIGIFLKIAQVYALARACIPCPCMNVADGWVGEWATSEGVGSEAAMVLSIPRSALLKL</sequence>
<evidence type="ECO:0000313" key="2">
    <source>
        <dbReference type="EMBL" id="KZP14818.1"/>
    </source>
</evidence>
<dbReference type="STRING" id="436010.A0A166DKK7"/>
<dbReference type="AlphaFoldDB" id="A0A166DKK7"/>
<organism evidence="2 3">
    <name type="scientific">Athelia psychrophila</name>
    <dbReference type="NCBI Taxonomy" id="1759441"/>
    <lineage>
        <taxon>Eukaryota</taxon>
        <taxon>Fungi</taxon>
        <taxon>Dikarya</taxon>
        <taxon>Basidiomycota</taxon>
        <taxon>Agaricomycotina</taxon>
        <taxon>Agaricomycetes</taxon>
        <taxon>Agaricomycetidae</taxon>
        <taxon>Atheliales</taxon>
        <taxon>Atheliaceae</taxon>
        <taxon>Athelia</taxon>
    </lineage>
</organism>
<accession>A0A166DKK7</accession>
<gene>
    <name evidence="2" type="ORF">FIBSPDRAFT_935590</name>
</gene>
<dbReference type="OrthoDB" id="3244370at2759"/>
<proteinExistence type="predicted"/>
<reference evidence="2 3" key="1">
    <citation type="journal article" date="2016" name="Mol. Biol. Evol.">
        <title>Comparative Genomics of Early-Diverging Mushroom-Forming Fungi Provides Insights into the Origins of Lignocellulose Decay Capabilities.</title>
        <authorList>
            <person name="Nagy L.G."/>
            <person name="Riley R."/>
            <person name="Tritt A."/>
            <person name="Adam C."/>
            <person name="Daum C."/>
            <person name="Floudas D."/>
            <person name="Sun H."/>
            <person name="Yadav J.S."/>
            <person name="Pangilinan J."/>
            <person name="Larsson K.H."/>
            <person name="Matsuura K."/>
            <person name="Barry K."/>
            <person name="Labutti K."/>
            <person name="Kuo R."/>
            <person name="Ohm R.A."/>
            <person name="Bhattacharya S.S."/>
            <person name="Shirouzu T."/>
            <person name="Yoshinaga Y."/>
            <person name="Martin F.M."/>
            <person name="Grigoriev I.V."/>
            <person name="Hibbett D.S."/>
        </authorList>
    </citation>
    <scope>NUCLEOTIDE SEQUENCE [LARGE SCALE GENOMIC DNA]</scope>
    <source>
        <strain evidence="2 3">CBS 109695</strain>
    </source>
</reference>
<feature type="region of interest" description="Disordered" evidence="1">
    <location>
        <begin position="1"/>
        <end position="43"/>
    </location>
</feature>
<feature type="compositionally biased region" description="Low complexity" evidence="1">
    <location>
        <begin position="21"/>
        <end position="33"/>
    </location>
</feature>
<protein>
    <submittedName>
        <fullName evidence="2">Uncharacterized protein</fullName>
    </submittedName>
</protein>
<keyword evidence="3" id="KW-1185">Reference proteome</keyword>
<name>A0A166DKK7_9AGAM</name>
<evidence type="ECO:0000256" key="1">
    <source>
        <dbReference type="SAM" id="MobiDB-lite"/>
    </source>
</evidence>